<feature type="region of interest" description="Disordered" evidence="1">
    <location>
        <begin position="144"/>
        <end position="227"/>
    </location>
</feature>
<feature type="compositionally biased region" description="Low complexity" evidence="1">
    <location>
        <begin position="34"/>
        <end position="55"/>
    </location>
</feature>
<evidence type="ECO:0000313" key="2">
    <source>
        <dbReference type="EMBL" id="OQR73254.1"/>
    </source>
</evidence>
<evidence type="ECO:0000256" key="1">
    <source>
        <dbReference type="SAM" id="MobiDB-lite"/>
    </source>
</evidence>
<sequence length="382" mass="41662">MQSFTGPFDGPPVRTSFANYTDTLRKYEAMAYREQSSAGGPGESSQSGQAGPPGSHSVTRIELPAEASLGFSSMCDISGDVIDLTLLPPPSTPELAELDNFELANFSDLGRLIIPPPPPPIEFCTQNEIIARFEQASRDIYDIIQTPPPKAPPRQKRGSPEPVKPIRLSQHLPAPPPDLENLTRFSAAISSSSSSRQTPTSNSPSVAGSATSPPARKVAEPSNGFSRAQHQISIMASRLKRVYTMKNQSSVSKRDPIKLSQAHDALISEARQFVTSSKLLVREMALRAQKSLDISGMQLEKLHDHLITCVALLERMFLYSETVVMQSAEVSHPLADHMDRVAMEFHQMIGKHNLTGEGGLSEEELGGQLAKNLNSLMRILRT</sequence>
<dbReference type="EMBL" id="MNPL01010233">
    <property type="protein sequence ID" value="OQR73254.1"/>
    <property type="molecule type" value="Genomic_DNA"/>
</dbReference>
<dbReference type="AlphaFoldDB" id="A0A1V9XI92"/>
<dbReference type="InParanoid" id="A0A1V9XI92"/>
<protein>
    <submittedName>
        <fullName evidence="2">Uncharacterized protein</fullName>
    </submittedName>
</protein>
<organism evidence="2 3">
    <name type="scientific">Tropilaelaps mercedesae</name>
    <dbReference type="NCBI Taxonomy" id="418985"/>
    <lineage>
        <taxon>Eukaryota</taxon>
        <taxon>Metazoa</taxon>
        <taxon>Ecdysozoa</taxon>
        <taxon>Arthropoda</taxon>
        <taxon>Chelicerata</taxon>
        <taxon>Arachnida</taxon>
        <taxon>Acari</taxon>
        <taxon>Parasitiformes</taxon>
        <taxon>Mesostigmata</taxon>
        <taxon>Gamasina</taxon>
        <taxon>Dermanyssoidea</taxon>
        <taxon>Laelapidae</taxon>
        <taxon>Tropilaelaps</taxon>
    </lineage>
</organism>
<proteinExistence type="predicted"/>
<feature type="region of interest" description="Disordered" evidence="1">
    <location>
        <begin position="31"/>
        <end position="58"/>
    </location>
</feature>
<gene>
    <name evidence="2" type="ORF">BIW11_01173</name>
</gene>
<keyword evidence="3" id="KW-1185">Reference proteome</keyword>
<accession>A0A1V9XI92</accession>
<name>A0A1V9XI92_9ACAR</name>
<reference evidence="2 3" key="1">
    <citation type="journal article" date="2017" name="Gigascience">
        <title>Draft genome of the honey bee ectoparasitic mite, Tropilaelaps mercedesae, is shaped by the parasitic life history.</title>
        <authorList>
            <person name="Dong X."/>
            <person name="Armstrong S.D."/>
            <person name="Xia D."/>
            <person name="Makepeace B.L."/>
            <person name="Darby A.C."/>
            <person name="Kadowaki T."/>
        </authorList>
    </citation>
    <scope>NUCLEOTIDE SEQUENCE [LARGE SCALE GENOMIC DNA]</scope>
    <source>
        <strain evidence="2">Wuxi-XJTLU</strain>
    </source>
</reference>
<feature type="compositionally biased region" description="Low complexity" evidence="1">
    <location>
        <begin position="186"/>
        <end position="205"/>
    </location>
</feature>
<comment type="caution">
    <text evidence="2">The sequence shown here is derived from an EMBL/GenBank/DDBJ whole genome shotgun (WGS) entry which is preliminary data.</text>
</comment>
<dbReference type="Proteomes" id="UP000192247">
    <property type="component" value="Unassembled WGS sequence"/>
</dbReference>
<evidence type="ECO:0000313" key="3">
    <source>
        <dbReference type="Proteomes" id="UP000192247"/>
    </source>
</evidence>